<keyword evidence="7" id="KW-1185">Reference proteome</keyword>
<protein>
    <submittedName>
        <fullName evidence="6">TetR family transcriptional regulator</fullName>
    </submittedName>
</protein>
<evidence type="ECO:0000256" key="2">
    <source>
        <dbReference type="ARBA" id="ARBA00023125"/>
    </source>
</evidence>
<dbReference type="SUPFAM" id="SSF48498">
    <property type="entry name" value="Tetracyclin repressor-like, C-terminal domain"/>
    <property type="match status" value="1"/>
</dbReference>
<feature type="DNA-binding region" description="H-T-H motif" evidence="4">
    <location>
        <begin position="44"/>
        <end position="63"/>
    </location>
</feature>
<evidence type="ECO:0000256" key="4">
    <source>
        <dbReference type="PROSITE-ProRule" id="PRU00335"/>
    </source>
</evidence>
<organism evidence="6 7">
    <name type="scientific">Pseudonocardia eucalypti</name>
    <dbReference type="NCBI Taxonomy" id="648755"/>
    <lineage>
        <taxon>Bacteria</taxon>
        <taxon>Bacillati</taxon>
        <taxon>Actinomycetota</taxon>
        <taxon>Actinomycetes</taxon>
        <taxon>Pseudonocardiales</taxon>
        <taxon>Pseudonocardiaceae</taxon>
        <taxon>Pseudonocardia</taxon>
    </lineage>
</organism>
<keyword evidence="2 4" id="KW-0238">DNA-binding</keyword>
<comment type="caution">
    <text evidence="6">The sequence shown here is derived from an EMBL/GenBank/DDBJ whole genome shotgun (WGS) entry which is preliminary data.</text>
</comment>
<reference evidence="7" key="1">
    <citation type="journal article" date="2019" name="Int. J. Syst. Evol. Microbiol.">
        <title>The Global Catalogue of Microorganisms (GCM) 10K type strain sequencing project: providing services to taxonomists for standard genome sequencing and annotation.</title>
        <authorList>
            <consortium name="The Broad Institute Genomics Platform"/>
            <consortium name="The Broad Institute Genome Sequencing Center for Infectious Disease"/>
            <person name="Wu L."/>
            <person name="Ma J."/>
        </authorList>
    </citation>
    <scope>NUCLEOTIDE SEQUENCE [LARGE SCALE GENOMIC DNA]</scope>
    <source>
        <strain evidence="7">JCM 18303</strain>
    </source>
</reference>
<dbReference type="EMBL" id="BAABJP010000001">
    <property type="protein sequence ID" value="GAA5144320.1"/>
    <property type="molecule type" value="Genomic_DNA"/>
</dbReference>
<evidence type="ECO:0000259" key="5">
    <source>
        <dbReference type="PROSITE" id="PS50977"/>
    </source>
</evidence>
<evidence type="ECO:0000313" key="7">
    <source>
        <dbReference type="Proteomes" id="UP001428817"/>
    </source>
</evidence>
<proteinExistence type="predicted"/>
<dbReference type="RefSeq" id="WP_185058361.1">
    <property type="nucleotide sequence ID" value="NZ_BAABJP010000001.1"/>
</dbReference>
<keyword evidence="1" id="KW-0805">Transcription regulation</keyword>
<evidence type="ECO:0000256" key="3">
    <source>
        <dbReference type="ARBA" id="ARBA00023163"/>
    </source>
</evidence>
<dbReference type="Gene3D" id="1.10.357.10">
    <property type="entry name" value="Tetracycline Repressor, domain 2"/>
    <property type="match status" value="1"/>
</dbReference>
<gene>
    <name evidence="6" type="ORF">GCM10023321_00380</name>
</gene>
<dbReference type="InterPro" id="IPR001647">
    <property type="entry name" value="HTH_TetR"/>
</dbReference>
<accession>A0ABP9PE74</accession>
<feature type="domain" description="HTH tetR-type" evidence="5">
    <location>
        <begin position="21"/>
        <end position="81"/>
    </location>
</feature>
<keyword evidence="3" id="KW-0804">Transcription</keyword>
<dbReference type="Proteomes" id="UP001428817">
    <property type="component" value="Unassembled WGS sequence"/>
</dbReference>
<evidence type="ECO:0000313" key="6">
    <source>
        <dbReference type="EMBL" id="GAA5144320.1"/>
    </source>
</evidence>
<dbReference type="InterPro" id="IPR036271">
    <property type="entry name" value="Tet_transcr_reg_TetR-rel_C_sf"/>
</dbReference>
<evidence type="ECO:0000256" key="1">
    <source>
        <dbReference type="ARBA" id="ARBA00023015"/>
    </source>
</evidence>
<dbReference type="InterPro" id="IPR050109">
    <property type="entry name" value="HTH-type_TetR-like_transc_reg"/>
</dbReference>
<dbReference type="PANTHER" id="PTHR30055">
    <property type="entry name" value="HTH-TYPE TRANSCRIPTIONAL REGULATOR RUTR"/>
    <property type="match status" value="1"/>
</dbReference>
<dbReference type="PANTHER" id="PTHR30055:SF234">
    <property type="entry name" value="HTH-TYPE TRANSCRIPTIONAL REGULATOR BETI"/>
    <property type="match status" value="1"/>
</dbReference>
<dbReference type="SUPFAM" id="SSF46689">
    <property type="entry name" value="Homeodomain-like"/>
    <property type="match status" value="1"/>
</dbReference>
<sequence>MAFVQPPSRPYRGTAAEQRVIERRERLVGAGIDVFGRTGYRAATVRAICARAGLTKRYFYESFTDSEELLLTCYERAADEIHGAMVRAVAEAPAELAAQLRAALAGYFGAIDADQRLARITLLEILGVSRAVDAAYQAQTERFASSVEVLAAEAFAASGLPPVQRHLIAQGIIGAITTVAAQWLLTDRSTPTEQLVEASDVLVLAVLRRLRAG</sequence>
<dbReference type="Gene3D" id="1.10.10.60">
    <property type="entry name" value="Homeodomain-like"/>
    <property type="match status" value="1"/>
</dbReference>
<dbReference type="PROSITE" id="PS50977">
    <property type="entry name" value="HTH_TETR_2"/>
    <property type="match status" value="1"/>
</dbReference>
<dbReference type="Pfam" id="PF00440">
    <property type="entry name" value="TetR_N"/>
    <property type="match status" value="1"/>
</dbReference>
<name>A0ABP9PE74_9PSEU</name>
<dbReference type="InterPro" id="IPR009057">
    <property type="entry name" value="Homeodomain-like_sf"/>
</dbReference>